<feature type="domain" description="HAMP" evidence="17">
    <location>
        <begin position="194"/>
        <end position="246"/>
    </location>
</feature>
<protein>
    <recommendedName>
        <fullName evidence="3">histidine kinase</fullName>
        <ecNumber evidence="3">2.7.13.3</ecNumber>
    </recommendedName>
</protein>
<dbReference type="Gene3D" id="1.10.287.130">
    <property type="match status" value="1"/>
</dbReference>
<dbReference type="RefSeq" id="WP_166936901.1">
    <property type="nucleotide sequence ID" value="NZ_BAAADD010000008.1"/>
</dbReference>
<dbReference type="PRINTS" id="PR00344">
    <property type="entry name" value="BCTRLSENSOR"/>
</dbReference>
<keyword evidence="5" id="KW-0997">Cell inner membrane</keyword>
<evidence type="ECO:0000256" key="10">
    <source>
        <dbReference type="ARBA" id="ARBA00022777"/>
    </source>
</evidence>
<dbReference type="SUPFAM" id="SSF158472">
    <property type="entry name" value="HAMP domain-like"/>
    <property type="match status" value="1"/>
</dbReference>
<keyword evidence="9" id="KW-0547">Nucleotide-binding</keyword>
<accession>A0ABN1F0U0</accession>
<keyword evidence="10 18" id="KW-0418">Kinase</keyword>
<dbReference type="CDD" id="cd00075">
    <property type="entry name" value="HATPase"/>
    <property type="match status" value="1"/>
</dbReference>
<evidence type="ECO:0000256" key="4">
    <source>
        <dbReference type="ARBA" id="ARBA00022475"/>
    </source>
</evidence>
<dbReference type="CDD" id="cd00082">
    <property type="entry name" value="HisKA"/>
    <property type="match status" value="1"/>
</dbReference>
<proteinExistence type="predicted"/>
<feature type="domain" description="Histidine kinase" evidence="16">
    <location>
        <begin position="254"/>
        <end position="453"/>
    </location>
</feature>
<comment type="catalytic activity">
    <reaction evidence="1">
        <text>ATP + protein L-histidine = ADP + protein N-phospho-L-histidine.</text>
        <dbReference type="EC" id="2.7.13.3"/>
    </reaction>
</comment>
<dbReference type="InterPro" id="IPR005467">
    <property type="entry name" value="His_kinase_dom"/>
</dbReference>
<dbReference type="SMART" id="SM00388">
    <property type="entry name" value="HisKA"/>
    <property type="match status" value="1"/>
</dbReference>
<evidence type="ECO:0000256" key="6">
    <source>
        <dbReference type="ARBA" id="ARBA00022553"/>
    </source>
</evidence>
<evidence type="ECO:0000256" key="2">
    <source>
        <dbReference type="ARBA" id="ARBA00004429"/>
    </source>
</evidence>
<organism evidence="18 19">
    <name type="scientific">Rhizomicrobium electricum</name>
    <dbReference type="NCBI Taxonomy" id="480070"/>
    <lineage>
        <taxon>Bacteria</taxon>
        <taxon>Pseudomonadati</taxon>
        <taxon>Pseudomonadota</taxon>
        <taxon>Alphaproteobacteria</taxon>
        <taxon>Micropepsales</taxon>
        <taxon>Micropepsaceae</taxon>
        <taxon>Rhizomicrobium</taxon>
    </lineage>
</organism>
<dbReference type="SMART" id="SM00304">
    <property type="entry name" value="HAMP"/>
    <property type="match status" value="1"/>
</dbReference>
<evidence type="ECO:0000259" key="17">
    <source>
        <dbReference type="PROSITE" id="PS50885"/>
    </source>
</evidence>
<evidence type="ECO:0000256" key="7">
    <source>
        <dbReference type="ARBA" id="ARBA00022679"/>
    </source>
</evidence>
<dbReference type="PANTHER" id="PTHR44936:SF5">
    <property type="entry name" value="SENSOR HISTIDINE KINASE ENVZ"/>
    <property type="match status" value="1"/>
</dbReference>
<dbReference type="InterPro" id="IPR003660">
    <property type="entry name" value="HAMP_dom"/>
</dbReference>
<keyword evidence="12 15" id="KW-1133">Transmembrane helix</keyword>
<keyword evidence="13" id="KW-0902">Two-component regulatory system</keyword>
<evidence type="ECO:0000256" key="3">
    <source>
        <dbReference type="ARBA" id="ARBA00012438"/>
    </source>
</evidence>
<dbReference type="Pfam" id="PF00512">
    <property type="entry name" value="HisKA"/>
    <property type="match status" value="1"/>
</dbReference>
<dbReference type="PROSITE" id="PS50885">
    <property type="entry name" value="HAMP"/>
    <property type="match status" value="1"/>
</dbReference>
<keyword evidence="7" id="KW-0808">Transferase</keyword>
<evidence type="ECO:0000256" key="13">
    <source>
        <dbReference type="ARBA" id="ARBA00023012"/>
    </source>
</evidence>
<evidence type="ECO:0000259" key="16">
    <source>
        <dbReference type="PROSITE" id="PS50109"/>
    </source>
</evidence>
<keyword evidence="8 15" id="KW-0812">Transmembrane</keyword>
<dbReference type="InterPro" id="IPR003594">
    <property type="entry name" value="HATPase_dom"/>
</dbReference>
<evidence type="ECO:0000256" key="15">
    <source>
        <dbReference type="SAM" id="Phobius"/>
    </source>
</evidence>
<sequence length="458" mass="50120">MIPRFRFWPRTLGAQLIVVISLAIFLSNGAVALWFELGAERLNEADLVQRMLERTRDLSSLMTSIPPKARMAAATAMEGRFWRYRVQPTAHDRAPMTSREAKLAARLETLLPPRHAQGPVEVHIHYGKPPGVELPPDMQRPDTMSLIMTVPIVRGSELVATYIRPPGPPWPTEMILAALLSVLITSVAGAYIARNMARPLTKLAEAAAATARGEPAPRVPEVGPDDVRRAAEAFNTMTDQVTRTLESQRHLLSAVGHDLRTPITAMRINIEFVSDPELQERLQKNLEELQVLTEAVLSAARGTGGEPSRQIDLSALVESICADLDDLGEPVDWAGHAAAPLSCRAGEVRRAIRNLVENAVAYGGKAEVSLHDVPGGYEVRVEDRGPGIPPEERQRVFEPFVRLEISRNLETGGTGLGLTLVKAIAEGHGGRIMLEDRDEGHGLRARLFLPRPPANAHS</sequence>
<evidence type="ECO:0000256" key="5">
    <source>
        <dbReference type="ARBA" id="ARBA00022519"/>
    </source>
</evidence>
<name>A0ABN1F0U0_9PROT</name>
<comment type="caution">
    <text evidence="18">The sequence shown here is derived from an EMBL/GenBank/DDBJ whole genome shotgun (WGS) entry which is preliminary data.</text>
</comment>
<gene>
    <name evidence="18" type="ORF">GCM10008942_30340</name>
</gene>
<keyword evidence="6" id="KW-0597">Phosphoprotein</keyword>
<comment type="subcellular location">
    <subcellularLocation>
        <location evidence="2">Cell inner membrane</location>
        <topology evidence="2">Multi-pass membrane protein</topology>
    </subcellularLocation>
</comment>
<dbReference type="EC" id="2.7.13.3" evidence="3"/>
<dbReference type="EMBL" id="BAAADD010000008">
    <property type="protein sequence ID" value="GAA0579379.1"/>
    <property type="molecule type" value="Genomic_DNA"/>
</dbReference>
<dbReference type="InterPro" id="IPR050980">
    <property type="entry name" value="2C_sensor_his_kinase"/>
</dbReference>
<dbReference type="SUPFAM" id="SSF55874">
    <property type="entry name" value="ATPase domain of HSP90 chaperone/DNA topoisomerase II/histidine kinase"/>
    <property type="match status" value="1"/>
</dbReference>
<dbReference type="InterPro" id="IPR036097">
    <property type="entry name" value="HisK_dim/P_sf"/>
</dbReference>
<dbReference type="Gene3D" id="3.30.565.10">
    <property type="entry name" value="Histidine kinase-like ATPase, C-terminal domain"/>
    <property type="match status" value="1"/>
</dbReference>
<dbReference type="InterPro" id="IPR036890">
    <property type="entry name" value="HATPase_C_sf"/>
</dbReference>
<dbReference type="GO" id="GO:0016301">
    <property type="term" value="F:kinase activity"/>
    <property type="evidence" value="ECO:0007669"/>
    <property type="project" value="UniProtKB-KW"/>
</dbReference>
<evidence type="ECO:0000256" key="12">
    <source>
        <dbReference type="ARBA" id="ARBA00022989"/>
    </source>
</evidence>
<dbReference type="PANTHER" id="PTHR44936">
    <property type="entry name" value="SENSOR PROTEIN CREC"/>
    <property type="match status" value="1"/>
</dbReference>
<dbReference type="Pfam" id="PF00672">
    <property type="entry name" value="HAMP"/>
    <property type="match status" value="1"/>
</dbReference>
<evidence type="ECO:0000256" key="9">
    <source>
        <dbReference type="ARBA" id="ARBA00022741"/>
    </source>
</evidence>
<dbReference type="Gene3D" id="6.10.340.10">
    <property type="match status" value="1"/>
</dbReference>
<dbReference type="Proteomes" id="UP001499951">
    <property type="component" value="Unassembled WGS sequence"/>
</dbReference>
<evidence type="ECO:0000313" key="19">
    <source>
        <dbReference type="Proteomes" id="UP001499951"/>
    </source>
</evidence>
<keyword evidence="19" id="KW-1185">Reference proteome</keyword>
<evidence type="ECO:0000256" key="14">
    <source>
        <dbReference type="ARBA" id="ARBA00023136"/>
    </source>
</evidence>
<dbReference type="InterPro" id="IPR004358">
    <property type="entry name" value="Sig_transdc_His_kin-like_C"/>
</dbReference>
<reference evidence="18 19" key="1">
    <citation type="journal article" date="2019" name="Int. J. Syst. Evol. Microbiol.">
        <title>The Global Catalogue of Microorganisms (GCM) 10K type strain sequencing project: providing services to taxonomists for standard genome sequencing and annotation.</title>
        <authorList>
            <consortium name="The Broad Institute Genomics Platform"/>
            <consortium name="The Broad Institute Genome Sequencing Center for Infectious Disease"/>
            <person name="Wu L."/>
            <person name="Ma J."/>
        </authorList>
    </citation>
    <scope>NUCLEOTIDE SEQUENCE [LARGE SCALE GENOMIC DNA]</scope>
    <source>
        <strain evidence="18 19">JCM 15089</strain>
    </source>
</reference>
<dbReference type="SUPFAM" id="SSF47384">
    <property type="entry name" value="Homodimeric domain of signal transducing histidine kinase"/>
    <property type="match status" value="1"/>
</dbReference>
<dbReference type="PROSITE" id="PS50109">
    <property type="entry name" value="HIS_KIN"/>
    <property type="match status" value="1"/>
</dbReference>
<evidence type="ECO:0000256" key="8">
    <source>
        <dbReference type="ARBA" id="ARBA00022692"/>
    </source>
</evidence>
<feature type="transmembrane region" description="Helical" evidence="15">
    <location>
        <begin position="12"/>
        <end position="35"/>
    </location>
</feature>
<evidence type="ECO:0000313" key="18">
    <source>
        <dbReference type="EMBL" id="GAA0579379.1"/>
    </source>
</evidence>
<keyword evidence="4" id="KW-1003">Cell membrane</keyword>
<dbReference type="Pfam" id="PF02518">
    <property type="entry name" value="HATPase_c"/>
    <property type="match status" value="1"/>
</dbReference>
<evidence type="ECO:0000256" key="11">
    <source>
        <dbReference type="ARBA" id="ARBA00022840"/>
    </source>
</evidence>
<keyword evidence="11" id="KW-0067">ATP-binding</keyword>
<dbReference type="InterPro" id="IPR003661">
    <property type="entry name" value="HisK_dim/P_dom"/>
</dbReference>
<evidence type="ECO:0000256" key="1">
    <source>
        <dbReference type="ARBA" id="ARBA00000085"/>
    </source>
</evidence>
<keyword evidence="14 15" id="KW-0472">Membrane</keyword>
<dbReference type="SMART" id="SM00387">
    <property type="entry name" value="HATPase_c"/>
    <property type="match status" value="1"/>
</dbReference>